<dbReference type="AlphaFoldDB" id="A0A413U9P9"/>
<feature type="transmembrane region" description="Helical" evidence="1">
    <location>
        <begin position="20"/>
        <end position="40"/>
    </location>
</feature>
<feature type="transmembrane region" description="Helical" evidence="1">
    <location>
        <begin position="220"/>
        <end position="244"/>
    </location>
</feature>
<evidence type="ECO:0000313" key="3">
    <source>
        <dbReference type="Proteomes" id="UP000285288"/>
    </source>
</evidence>
<keyword evidence="1" id="KW-0812">Transmembrane</keyword>
<dbReference type="EMBL" id="QSGD01000075">
    <property type="protein sequence ID" value="RHA99912.1"/>
    <property type="molecule type" value="Genomic_DNA"/>
</dbReference>
<feature type="transmembrane region" description="Helical" evidence="1">
    <location>
        <begin position="100"/>
        <end position="123"/>
    </location>
</feature>
<name>A0A413U9P9_9FIRM</name>
<evidence type="ECO:0000313" key="2">
    <source>
        <dbReference type="EMBL" id="RHA99912.1"/>
    </source>
</evidence>
<accession>A0A413U9P9</accession>
<feature type="transmembrane region" description="Helical" evidence="1">
    <location>
        <begin position="52"/>
        <end position="72"/>
    </location>
</feature>
<comment type="caution">
    <text evidence="2">The sequence shown here is derived from an EMBL/GenBank/DDBJ whole genome shotgun (WGS) entry which is preliminary data.</text>
</comment>
<keyword evidence="1" id="KW-0472">Membrane</keyword>
<proteinExistence type="predicted"/>
<dbReference type="RefSeq" id="WP_003866075.1">
    <property type="nucleotide sequence ID" value="NZ_CABLCL010000121.1"/>
</dbReference>
<dbReference type="Proteomes" id="UP000285288">
    <property type="component" value="Unassembled WGS sequence"/>
</dbReference>
<keyword evidence="1" id="KW-1133">Transmembrane helix</keyword>
<feature type="transmembrane region" description="Helical" evidence="1">
    <location>
        <begin position="165"/>
        <end position="182"/>
    </location>
</feature>
<reference evidence="2 3" key="1">
    <citation type="submission" date="2018-08" db="EMBL/GenBank/DDBJ databases">
        <title>A genome reference for cultivated species of the human gut microbiota.</title>
        <authorList>
            <person name="Zou Y."/>
            <person name="Xue W."/>
            <person name="Luo G."/>
        </authorList>
    </citation>
    <scope>NUCLEOTIDE SEQUENCE [LARGE SCALE GENOMIC DNA]</scope>
    <source>
        <strain evidence="2 3">AM42-13AC</strain>
    </source>
</reference>
<feature type="transmembrane region" description="Helical" evidence="1">
    <location>
        <begin position="129"/>
        <end position="153"/>
    </location>
</feature>
<sequence>MSRLFKFEIKRMKYKKIHIILPLIIISIGLVGIITGNAFNENLTSKVKMLNIFQAYTQFSFIFLGFVYIYLFTEDSIKGTDKYISQLGYSLAVQILFKSLILYAYTLIITTAFIIGYAISIHFTDLDYLILIVCSIAAALLFTITFACLMSIIFKKALDATTFQLVFFIIFDVLNIFTFGLTNPCDANSLATVTVRYISGIPIAHKSLESIKLDFETFKWVYTITPSIVYSIIIIIIILVFLCGKRVGGIYVRKYKD</sequence>
<gene>
    <name evidence="2" type="ORF">DW907_11675</name>
</gene>
<evidence type="ECO:0000256" key="1">
    <source>
        <dbReference type="SAM" id="Phobius"/>
    </source>
</evidence>
<protein>
    <submittedName>
        <fullName evidence="2">Uncharacterized protein</fullName>
    </submittedName>
</protein>
<organism evidence="2 3">
    <name type="scientific">Holdemanella biformis</name>
    <dbReference type="NCBI Taxonomy" id="1735"/>
    <lineage>
        <taxon>Bacteria</taxon>
        <taxon>Bacillati</taxon>
        <taxon>Bacillota</taxon>
        <taxon>Erysipelotrichia</taxon>
        <taxon>Erysipelotrichales</taxon>
        <taxon>Erysipelotrichaceae</taxon>
        <taxon>Holdemanella</taxon>
    </lineage>
</organism>